<dbReference type="Proteomes" id="UP000828390">
    <property type="component" value="Unassembled WGS sequence"/>
</dbReference>
<evidence type="ECO:0000313" key="2">
    <source>
        <dbReference type="Proteomes" id="UP000828390"/>
    </source>
</evidence>
<proteinExistence type="predicted"/>
<organism evidence="1 2">
    <name type="scientific">Dreissena polymorpha</name>
    <name type="common">Zebra mussel</name>
    <name type="synonym">Mytilus polymorpha</name>
    <dbReference type="NCBI Taxonomy" id="45954"/>
    <lineage>
        <taxon>Eukaryota</taxon>
        <taxon>Metazoa</taxon>
        <taxon>Spiralia</taxon>
        <taxon>Lophotrochozoa</taxon>
        <taxon>Mollusca</taxon>
        <taxon>Bivalvia</taxon>
        <taxon>Autobranchia</taxon>
        <taxon>Heteroconchia</taxon>
        <taxon>Euheterodonta</taxon>
        <taxon>Imparidentia</taxon>
        <taxon>Neoheterodontei</taxon>
        <taxon>Myida</taxon>
        <taxon>Dreissenoidea</taxon>
        <taxon>Dreissenidae</taxon>
        <taxon>Dreissena</taxon>
    </lineage>
</organism>
<sequence>MAAFLFSSTCETGYGSVSTVVKCRLCSETRKQNEEQRLPHVCPCKPTLPQCYISA</sequence>
<dbReference type="AlphaFoldDB" id="A0A9D4BGU2"/>
<dbReference type="EMBL" id="JAIWYP010000016">
    <property type="protein sequence ID" value="KAH3694537.1"/>
    <property type="molecule type" value="Genomic_DNA"/>
</dbReference>
<protein>
    <submittedName>
        <fullName evidence="1">Uncharacterized protein</fullName>
    </submittedName>
</protein>
<keyword evidence="2" id="KW-1185">Reference proteome</keyword>
<gene>
    <name evidence="1" type="ORF">DPMN_081977</name>
</gene>
<reference evidence="1" key="2">
    <citation type="submission" date="2020-11" db="EMBL/GenBank/DDBJ databases">
        <authorList>
            <person name="McCartney M.A."/>
            <person name="Auch B."/>
            <person name="Kono T."/>
            <person name="Mallez S."/>
            <person name="Becker A."/>
            <person name="Gohl D.M."/>
            <person name="Silverstein K.A.T."/>
            <person name="Koren S."/>
            <person name="Bechman K.B."/>
            <person name="Herman A."/>
            <person name="Abrahante J.E."/>
            <person name="Garbe J."/>
        </authorList>
    </citation>
    <scope>NUCLEOTIDE SEQUENCE</scope>
    <source>
        <strain evidence="1">Duluth1</strain>
        <tissue evidence="1">Whole animal</tissue>
    </source>
</reference>
<accession>A0A9D4BGU2</accession>
<reference evidence="1" key="1">
    <citation type="journal article" date="2019" name="bioRxiv">
        <title>The Genome of the Zebra Mussel, Dreissena polymorpha: A Resource for Invasive Species Research.</title>
        <authorList>
            <person name="McCartney M.A."/>
            <person name="Auch B."/>
            <person name="Kono T."/>
            <person name="Mallez S."/>
            <person name="Zhang Y."/>
            <person name="Obille A."/>
            <person name="Becker A."/>
            <person name="Abrahante J.E."/>
            <person name="Garbe J."/>
            <person name="Badalamenti J.P."/>
            <person name="Herman A."/>
            <person name="Mangelson H."/>
            <person name="Liachko I."/>
            <person name="Sullivan S."/>
            <person name="Sone E.D."/>
            <person name="Koren S."/>
            <person name="Silverstein K.A.T."/>
            <person name="Beckman K.B."/>
            <person name="Gohl D.M."/>
        </authorList>
    </citation>
    <scope>NUCLEOTIDE SEQUENCE</scope>
    <source>
        <strain evidence="1">Duluth1</strain>
        <tissue evidence="1">Whole animal</tissue>
    </source>
</reference>
<evidence type="ECO:0000313" key="1">
    <source>
        <dbReference type="EMBL" id="KAH3694537.1"/>
    </source>
</evidence>
<name>A0A9D4BGU2_DREPO</name>
<comment type="caution">
    <text evidence="1">The sequence shown here is derived from an EMBL/GenBank/DDBJ whole genome shotgun (WGS) entry which is preliminary data.</text>
</comment>